<dbReference type="Proteomes" id="UP001214043">
    <property type="component" value="Chromosome"/>
</dbReference>
<protein>
    <recommendedName>
        <fullName evidence="4">Transporter suffix domain-containing protein</fullName>
    </recommendedName>
</protein>
<name>A0AAE9ZD05_9PROT</name>
<sequence>MSWKKLALLAVWGVAIAAWVGLAVFYTTDPSTTAWTIGVAIGAVLLEVAFWSTAAILGLSLWESRKAVWRFLTRPFRKKSSQ</sequence>
<organism evidence="2 3">
    <name type="scientific">Hyphococcus flavus</name>
    <dbReference type="NCBI Taxonomy" id="1866326"/>
    <lineage>
        <taxon>Bacteria</taxon>
        <taxon>Pseudomonadati</taxon>
        <taxon>Pseudomonadota</taxon>
        <taxon>Alphaproteobacteria</taxon>
        <taxon>Parvularculales</taxon>
        <taxon>Parvularculaceae</taxon>
        <taxon>Hyphococcus</taxon>
    </lineage>
</organism>
<keyword evidence="3" id="KW-1185">Reference proteome</keyword>
<dbReference type="AlphaFoldDB" id="A0AAE9ZD05"/>
<dbReference type="RefSeq" id="WP_274494185.1">
    <property type="nucleotide sequence ID" value="NZ_CP118166.1"/>
</dbReference>
<evidence type="ECO:0000256" key="1">
    <source>
        <dbReference type="SAM" id="Phobius"/>
    </source>
</evidence>
<keyword evidence="1" id="KW-0812">Transmembrane</keyword>
<feature type="transmembrane region" description="Helical" evidence="1">
    <location>
        <begin position="33"/>
        <end position="62"/>
    </location>
</feature>
<gene>
    <name evidence="2" type="ORF">PUV54_03555</name>
</gene>
<proteinExistence type="predicted"/>
<reference evidence="2" key="1">
    <citation type="submission" date="2023-02" db="EMBL/GenBank/DDBJ databases">
        <title>Genome sequence of Hyphococcus flavus.</title>
        <authorList>
            <person name="Rong J.-C."/>
            <person name="Zhao Q."/>
            <person name="Yi M."/>
            <person name="Wu J.-Y."/>
        </authorList>
    </citation>
    <scope>NUCLEOTIDE SEQUENCE</scope>
    <source>
        <strain evidence="2">MCCC 1K03223</strain>
    </source>
</reference>
<dbReference type="KEGG" id="hfl:PUV54_03555"/>
<keyword evidence="1" id="KW-0472">Membrane</keyword>
<dbReference type="EMBL" id="CP118166">
    <property type="protein sequence ID" value="WDI32266.1"/>
    <property type="molecule type" value="Genomic_DNA"/>
</dbReference>
<accession>A0AAE9ZD05</accession>
<evidence type="ECO:0008006" key="4">
    <source>
        <dbReference type="Google" id="ProtNLM"/>
    </source>
</evidence>
<evidence type="ECO:0000313" key="2">
    <source>
        <dbReference type="EMBL" id="WDI32266.1"/>
    </source>
</evidence>
<keyword evidence="1" id="KW-1133">Transmembrane helix</keyword>
<evidence type="ECO:0000313" key="3">
    <source>
        <dbReference type="Proteomes" id="UP001214043"/>
    </source>
</evidence>